<comment type="similarity">
    <text evidence="1">Belongs to the prokaryotic molybdopterin-containing oxidoreductase family.</text>
</comment>
<evidence type="ECO:0000256" key="2">
    <source>
        <dbReference type="ARBA" id="ARBA00022485"/>
    </source>
</evidence>
<evidence type="ECO:0000256" key="3">
    <source>
        <dbReference type="ARBA" id="ARBA00022505"/>
    </source>
</evidence>
<evidence type="ECO:0000256" key="8">
    <source>
        <dbReference type="ARBA" id="ARBA00023014"/>
    </source>
</evidence>
<dbReference type="InterPro" id="IPR006963">
    <property type="entry name" value="Mopterin_OxRdtase_4Fe-4S_dom"/>
</dbReference>
<keyword evidence="7" id="KW-0408">Iron</keyword>
<dbReference type="AlphaFoldDB" id="A0A2Z6AUA1"/>
<keyword evidence="11" id="KW-1185">Reference proteome</keyword>
<keyword evidence="3" id="KW-0500">Molybdenum</keyword>
<dbReference type="GO" id="GO:0051539">
    <property type="term" value="F:4 iron, 4 sulfur cluster binding"/>
    <property type="evidence" value="ECO:0007669"/>
    <property type="project" value="UniProtKB-KW"/>
</dbReference>
<dbReference type="Proteomes" id="UP000269883">
    <property type="component" value="Chromosome"/>
</dbReference>
<dbReference type="PANTHER" id="PTHR43742:SF9">
    <property type="entry name" value="TETRATHIONATE REDUCTASE SUBUNIT A"/>
    <property type="match status" value="1"/>
</dbReference>
<dbReference type="KEGG" id="dfl:DFE_0077"/>
<dbReference type="InterPro" id="IPR050612">
    <property type="entry name" value="Prok_Mopterin_Oxidored"/>
</dbReference>
<evidence type="ECO:0000256" key="5">
    <source>
        <dbReference type="ARBA" id="ARBA00022729"/>
    </source>
</evidence>
<keyword evidence="5" id="KW-0732">Signal</keyword>
<keyword evidence="8" id="KW-0411">Iron-sulfur</keyword>
<dbReference type="PANTHER" id="PTHR43742">
    <property type="entry name" value="TRIMETHYLAMINE-N-OXIDE REDUCTASE"/>
    <property type="match status" value="1"/>
</dbReference>
<evidence type="ECO:0000313" key="10">
    <source>
        <dbReference type="EMBL" id="BBD06803.1"/>
    </source>
</evidence>
<reference evidence="10 11" key="1">
    <citation type="journal article" date="2018" name="Sci. Adv.">
        <title>Multi-heme cytochromes provide a pathway for survival in energy-limited environments.</title>
        <authorList>
            <person name="Deng X."/>
            <person name="Dohmae N."/>
            <person name="Nealson K.H."/>
            <person name="Hashimoto K."/>
            <person name="Okamoto A."/>
        </authorList>
    </citation>
    <scope>NUCLEOTIDE SEQUENCE [LARGE SCALE GENOMIC DNA]</scope>
    <source>
        <strain evidence="10 11">IS5</strain>
    </source>
</reference>
<gene>
    <name evidence="10" type="ORF">DFE_0077</name>
</gene>
<dbReference type="OrthoDB" id="9810782at2"/>
<dbReference type="Pfam" id="PF04879">
    <property type="entry name" value="Molybdop_Fe4S4"/>
    <property type="match status" value="1"/>
</dbReference>
<dbReference type="Pfam" id="PF00384">
    <property type="entry name" value="Molybdopterin"/>
    <property type="match status" value="1"/>
</dbReference>
<dbReference type="EMBL" id="AP017378">
    <property type="protein sequence ID" value="BBD06803.1"/>
    <property type="molecule type" value="Genomic_DNA"/>
</dbReference>
<evidence type="ECO:0000256" key="4">
    <source>
        <dbReference type="ARBA" id="ARBA00022723"/>
    </source>
</evidence>
<dbReference type="GO" id="GO:0043546">
    <property type="term" value="F:molybdopterin cofactor binding"/>
    <property type="evidence" value="ECO:0007669"/>
    <property type="project" value="InterPro"/>
</dbReference>
<dbReference type="InterPro" id="IPR006657">
    <property type="entry name" value="MoPterin_dinucl-bd_dom"/>
</dbReference>
<dbReference type="InterPro" id="IPR006656">
    <property type="entry name" value="Mopterin_OxRdtase"/>
</dbReference>
<dbReference type="RefSeq" id="WP_126375609.1">
    <property type="nucleotide sequence ID" value="NZ_AP017378.1"/>
</dbReference>
<dbReference type="SUPFAM" id="SSF50692">
    <property type="entry name" value="ADC-like"/>
    <property type="match status" value="1"/>
</dbReference>
<dbReference type="GO" id="GO:0046872">
    <property type="term" value="F:metal ion binding"/>
    <property type="evidence" value="ECO:0007669"/>
    <property type="project" value="UniProtKB-KW"/>
</dbReference>
<accession>A0A2Z6AUA1</accession>
<dbReference type="SMART" id="SM00926">
    <property type="entry name" value="Molybdop_Fe4S4"/>
    <property type="match status" value="1"/>
</dbReference>
<proteinExistence type="inferred from homology"/>
<evidence type="ECO:0000259" key="9">
    <source>
        <dbReference type="PROSITE" id="PS51669"/>
    </source>
</evidence>
<name>A0A2Z6AUA1_9BACT</name>
<evidence type="ECO:0000256" key="6">
    <source>
        <dbReference type="ARBA" id="ARBA00023002"/>
    </source>
</evidence>
<dbReference type="GO" id="GO:0016491">
    <property type="term" value="F:oxidoreductase activity"/>
    <property type="evidence" value="ECO:0007669"/>
    <property type="project" value="UniProtKB-KW"/>
</dbReference>
<feature type="domain" description="4Fe-4S Mo/W bis-MGD-type" evidence="9">
    <location>
        <begin position="4"/>
        <end position="57"/>
    </location>
</feature>
<keyword evidence="6" id="KW-0560">Oxidoreductase</keyword>
<evidence type="ECO:0000256" key="1">
    <source>
        <dbReference type="ARBA" id="ARBA00010312"/>
    </source>
</evidence>
<dbReference type="Gene3D" id="3.40.228.10">
    <property type="entry name" value="Dimethylsulfoxide Reductase, domain 2"/>
    <property type="match status" value="1"/>
</dbReference>
<dbReference type="InterPro" id="IPR009010">
    <property type="entry name" value="Asp_de-COase-like_dom_sf"/>
</dbReference>
<keyword evidence="2" id="KW-0004">4Fe-4S</keyword>
<evidence type="ECO:0000313" key="11">
    <source>
        <dbReference type="Proteomes" id="UP000269883"/>
    </source>
</evidence>
<keyword evidence="4" id="KW-0479">Metal-binding</keyword>
<sequence length="711" mass="79167">MYEDGWIPTVCYQCKAECAILARVEDGVVKEVKGNPRGRGKACVKGMAGITSLYSSERLKYPMKRVGERGSGKFERITWDEAMGIMETKLTELRDRGEAHKFTYSMFPHSVTDPKWRFVNACGGFISTGLPHCDSAKIMAHMHTFGCFPNHHIAPMYNTVPKGGLMILSGRHPFGCLDDACVPKHILDAKARGAKLIVIDPIYRTEASKADWWIPIKPGGDASLFLGVCNYLLANDLHDKEFCDKWVREGDMESLKAYIADKTPQAMSKICGVPAADIEKLAKMVAEAPSACIDAFKSIMYGNGMDWGHAWSTFLVITGNLDNPGGQPLPEIAPMAPVEPVPAGPDLGELGYHRTGKNREKFDNYNFFLEPTWYAAQAIKDDGLKVFFASECNPALSEMGSGEWRKAVTMKDENGDYKLELLVVTEIMPSETMKWADLVLPDQTNFERWELLYMPWWYNFGHGTALCQPVVEPIGEARHANRVFIELGKRMFPEYFAFKDDVEYYDIELAGVGMSVKKLQENGGLWSPGTAGFRKYEDQGKFNTPSGKIELEWQMYKDIGQEWPSPELPLEYRRGEEEFPFILVNFRTIFLNNTGAWSQNNAQLRDPASGLDANPCLLNPIDAKKLGIADGDTVTMESGSGKVEVPIMLTEKIIPGCAGIIHGFGQTMGKVASRGNWIGDNELIADAGSTLDEQDMRGGEAHVSTRVKIYK</sequence>
<protein>
    <submittedName>
        <fullName evidence="10">Formate dehydrogenase</fullName>
    </submittedName>
</protein>
<dbReference type="Gene3D" id="2.20.25.90">
    <property type="entry name" value="ADC-like domains"/>
    <property type="match status" value="1"/>
</dbReference>
<evidence type="ECO:0000256" key="7">
    <source>
        <dbReference type="ARBA" id="ARBA00023004"/>
    </source>
</evidence>
<dbReference type="Gene3D" id="3.40.50.740">
    <property type="match status" value="1"/>
</dbReference>
<dbReference type="Gene3D" id="2.40.40.20">
    <property type="match status" value="1"/>
</dbReference>
<dbReference type="Pfam" id="PF01568">
    <property type="entry name" value="Molydop_binding"/>
    <property type="match status" value="1"/>
</dbReference>
<organism evidence="10 11">
    <name type="scientific">Desulfovibrio ferrophilus</name>
    <dbReference type="NCBI Taxonomy" id="241368"/>
    <lineage>
        <taxon>Bacteria</taxon>
        <taxon>Pseudomonadati</taxon>
        <taxon>Thermodesulfobacteriota</taxon>
        <taxon>Desulfovibrionia</taxon>
        <taxon>Desulfovibrionales</taxon>
        <taxon>Desulfovibrionaceae</taxon>
        <taxon>Desulfovibrio</taxon>
    </lineage>
</organism>
<dbReference type="SUPFAM" id="SSF53706">
    <property type="entry name" value="Formate dehydrogenase/DMSO reductase, domains 1-3"/>
    <property type="match status" value="1"/>
</dbReference>
<dbReference type="PROSITE" id="PS51669">
    <property type="entry name" value="4FE4S_MOW_BIS_MGD"/>
    <property type="match status" value="1"/>
</dbReference>